<dbReference type="SUPFAM" id="SSF81345">
    <property type="entry name" value="ABC transporter involved in vitamin B12 uptake, BtuC"/>
    <property type="match status" value="1"/>
</dbReference>
<dbReference type="Pfam" id="PF01032">
    <property type="entry name" value="FecCD"/>
    <property type="match status" value="1"/>
</dbReference>
<reference evidence="9 10" key="1">
    <citation type="submission" date="2018-06" db="EMBL/GenBank/DDBJ databases">
        <title>OYT1 Genome Sequencing.</title>
        <authorList>
            <person name="Kato S."/>
            <person name="Itoh T."/>
            <person name="Ohkuma M."/>
        </authorList>
    </citation>
    <scope>NUCLEOTIDE SEQUENCE [LARGE SCALE GENOMIC DNA]</scope>
    <source>
        <strain evidence="9 10">OYT1</strain>
    </source>
</reference>
<evidence type="ECO:0000256" key="2">
    <source>
        <dbReference type="ARBA" id="ARBA00007935"/>
    </source>
</evidence>
<evidence type="ECO:0000256" key="1">
    <source>
        <dbReference type="ARBA" id="ARBA00004651"/>
    </source>
</evidence>
<dbReference type="OrthoDB" id="9782305at2"/>
<feature type="transmembrane region" description="Helical" evidence="8">
    <location>
        <begin position="265"/>
        <end position="283"/>
    </location>
</feature>
<evidence type="ECO:0000256" key="5">
    <source>
        <dbReference type="ARBA" id="ARBA00022692"/>
    </source>
</evidence>
<evidence type="ECO:0000256" key="8">
    <source>
        <dbReference type="SAM" id="Phobius"/>
    </source>
</evidence>
<proteinExistence type="inferred from homology"/>
<keyword evidence="6 8" id="KW-1133">Transmembrane helix</keyword>
<dbReference type="PANTHER" id="PTHR30472">
    <property type="entry name" value="FERRIC ENTEROBACTIN TRANSPORT SYSTEM PERMEASE PROTEIN"/>
    <property type="match status" value="1"/>
</dbReference>
<gene>
    <name evidence="9" type="ORF">OYT1_ch2106</name>
</gene>
<comment type="subcellular location">
    <subcellularLocation>
        <location evidence="1">Cell membrane</location>
        <topology evidence="1">Multi-pass membrane protein</topology>
    </subcellularLocation>
</comment>
<evidence type="ECO:0000256" key="6">
    <source>
        <dbReference type="ARBA" id="ARBA00022989"/>
    </source>
</evidence>
<feature type="transmembrane region" description="Helical" evidence="8">
    <location>
        <begin position="295"/>
        <end position="316"/>
    </location>
</feature>
<sequence>MNPRWLFIFLLFVAALSVCGALLSGSSPLSAGEVWLGLLGRGEAAQIVQELRLPRVLAAFACGGLLSLAGVLLQALLRNPLADPYILGVSGGAAVGALAAMLLGAGLLAEQGASLAGALLAIVVVFGLGFRHGERNLYRLLLTGVVLSAGCGALVSLLLTLAQAEQVKGMLFWLMGDLSQPQGLEPAWLVLLVVSVVATLAAGGLDVLAGGRDKAAALGLAVTRWQAALYFAAALLTVAALQLGGSIGFVGLLVPHAIRLLGVSAHRWLIPCAVLLGGSFLVLADTLARSLWSPLQLPVGIFSALLGVPVLLWLLGRRA</sequence>
<feature type="transmembrane region" description="Helical" evidence="8">
    <location>
        <begin position="113"/>
        <end position="130"/>
    </location>
</feature>
<dbReference type="GO" id="GO:0005886">
    <property type="term" value="C:plasma membrane"/>
    <property type="evidence" value="ECO:0007669"/>
    <property type="project" value="UniProtKB-SubCell"/>
</dbReference>
<feature type="transmembrane region" description="Helical" evidence="8">
    <location>
        <begin position="137"/>
        <end position="162"/>
    </location>
</feature>
<evidence type="ECO:0000256" key="7">
    <source>
        <dbReference type="ARBA" id="ARBA00023136"/>
    </source>
</evidence>
<comment type="similarity">
    <text evidence="2">Belongs to the binding-protein-dependent transport system permease family. FecCD subfamily.</text>
</comment>
<dbReference type="AlphaFoldDB" id="A0A2Z6GDE0"/>
<dbReference type="RefSeq" id="WP_062626282.1">
    <property type="nucleotide sequence ID" value="NZ_AP018738.1"/>
</dbReference>
<dbReference type="Gene3D" id="1.10.3470.10">
    <property type="entry name" value="ABC transporter involved in vitamin B12 uptake, BtuC"/>
    <property type="match status" value="1"/>
</dbReference>
<name>A0A2Z6GDE0_9PROT</name>
<keyword evidence="7 8" id="KW-0472">Membrane</keyword>
<keyword evidence="3" id="KW-0813">Transport</keyword>
<dbReference type="CDD" id="cd06550">
    <property type="entry name" value="TM_ABC_iron-siderophores_like"/>
    <property type="match status" value="1"/>
</dbReference>
<dbReference type="STRING" id="1188319.OYT1_01097"/>
<evidence type="ECO:0000256" key="3">
    <source>
        <dbReference type="ARBA" id="ARBA00022448"/>
    </source>
</evidence>
<dbReference type="GO" id="GO:0022857">
    <property type="term" value="F:transmembrane transporter activity"/>
    <property type="evidence" value="ECO:0007669"/>
    <property type="project" value="InterPro"/>
</dbReference>
<organism evidence="9 10">
    <name type="scientific">Ferriphaselus amnicola</name>
    <dbReference type="NCBI Taxonomy" id="1188319"/>
    <lineage>
        <taxon>Bacteria</taxon>
        <taxon>Pseudomonadati</taxon>
        <taxon>Pseudomonadota</taxon>
        <taxon>Betaproteobacteria</taxon>
        <taxon>Nitrosomonadales</taxon>
        <taxon>Gallionellaceae</taxon>
        <taxon>Ferriphaselus</taxon>
    </lineage>
</organism>
<dbReference type="EMBL" id="AP018738">
    <property type="protein sequence ID" value="BBE51631.1"/>
    <property type="molecule type" value="Genomic_DNA"/>
</dbReference>
<feature type="transmembrane region" description="Helical" evidence="8">
    <location>
        <begin position="85"/>
        <end position="107"/>
    </location>
</feature>
<feature type="transmembrane region" description="Helical" evidence="8">
    <location>
        <begin position="229"/>
        <end position="253"/>
    </location>
</feature>
<feature type="transmembrane region" description="Helical" evidence="8">
    <location>
        <begin position="55"/>
        <end position="73"/>
    </location>
</feature>
<evidence type="ECO:0000256" key="4">
    <source>
        <dbReference type="ARBA" id="ARBA00022475"/>
    </source>
</evidence>
<keyword evidence="5 8" id="KW-0812">Transmembrane</keyword>
<keyword evidence="4" id="KW-1003">Cell membrane</keyword>
<dbReference type="InterPro" id="IPR037294">
    <property type="entry name" value="ABC_BtuC-like"/>
</dbReference>
<dbReference type="Proteomes" id="UP000033070">
    <property type="component" value="Chromosome"/>
</dbReference>
<accession>A0A2Z6GDE0</accession>
<dbReference type="InterPro" id="IPR000522">
    <property type="entry name" value="ABC_transptr_permease_BtuC"/>
</dbReference>
<protein>
    <submittedName>
        <fullName evidence="9">Hemin transport system permease protein HmuU</fullName>
    </submittedName>
</protein>
<keyword evidence="10" id="KW-1185">Reference proteome</keyword>
<dbReference type="PANTHER" id="PTHR30472:SF25">
    <property type="entry name" value="ABC TRANSPORTER PERMEASE PROTEIN MJ0876-RELATED"/>
    <property type="match status" value="1"/>
</dbReference>
<dbReference type="KEGG" id="fam:OYT1_ch2106"/>
<evidence type="ECO:0000313" key="9">
    <source>
        <dbReference type="EMBL" id="BBE51631.1"/>
    </source>
</evidence>
<feature type="transmembrane region" description="Helical" evidence="8">
    <location>
        <begin position="187"/>
        <end position="208"/>
    </location>
</feature>
<evidence type="ECO:0000313" key="10">
    <source>
        <dbReference type="Proteomes" id="UP000033070"/>
    </source>
</evidence>